<gene>
    <name evidence="3" type="ORF">FUA26_12725</name>
</gene>
<proteinExistence type="predicted"/>
<sequence length="1633" mass="179144">MRFLYIFILTFICSCSVVFSQQISVDSSVGVQQLIEDNFVDGCVEITNITSSVNGSASGFPSYAYFERGASNFPFENGIMLATGSANSGGNSERTPTLSEGSTTWGTDPDIETALGINNTLNATSIEFDFTSTSSQFQFNYLYASEEYFDINPCQISDNFVFLIREAGTSNPYRNIAVVPGTNQPVNSTTVHNEIFGVCPPENEEYFDVYNAGDTNYNGRTTVLTAAETIVPYVQYHVKLIIADQRDGTFDSAVFIEGNSFEILDLGEDIETCASSVILDADIENASATYRWFLNNTEIAGETNPTLNAIQDGNYRVEVSVLLNANNCIEEDEINIVLNSEEPINPITDYQMCDDSSGDGTETFDLSTKNAELIANIPFTNYTFSYHFSETDARSNVGAINAPISNTSNPQAIFVRIDDTDTDCFAYTTFNLIVNEAPNATPPTPLEVCDSDDTPDGYTVIDLTVKDSEISGGNSNFMVSYHYNALDASTGSNPIPGSYVNTNTPTDTVYVRIVNVNTGCFNTTTLTVNMTTSPIINRDTQFLDACDTDHDGNADFDLTQAINDILGGLTNITVSYHESFTDAETDTNPIADPTNYEYTNPAGEPGSRNIYVRVEDNNTGCASITLIEAHTNLLLTGTDTGDFALCDVNDDQNDTLNFNLNIVETFINNDLPNPITVTFFETEDNLNNNTNAIDKGSPYPALSPTTLYIRLEDTNSGCVDTAEITLLVNPILMFESVDPIPYCDTDGDGIVSIDLHSLDDMITNSNTNFTVTYFGSNSDAENNTNALPDFYTNTNSVETLYARIENDNSGCSTVNPFDIEVVVAPDTTPPSPFVICDDDQDGFFTINLEDKIPEMITNTNGIDINFFTTENDAFNSTNAITNPTNFNAETQTIYTRLEYAVSGCFNITPIDVYVNTLPIIPSDLDFQICEETGTTVADFILSDMDVNVLNGQTGKEVYYFENQNDALNGNLANAIDKNNVYQNTSSPQTIYIRVENLTASAGTCFATSSMTIQVSPEPIYNPIVDFLVCDDISNDGTHVFDLNAKRTEIASGSPDNLNISFHTTFNDADTNTNPLGGTYTNTQNPQTIYIRIESEDSFCHVVEPLGMNIIAAPDISEVSGPLVACDADYDGITSFNLEDADYEMRDRITDDLEVYYFENFNDINPNDGFDNTNAISNPTNFNSASQTVYIKVVNSLTGCYSVISQELVVNLPPSTNNVGTIEICDNDTNFYDLLQVNPLLVNDVNTVTISYHNNEPDATANANPINTNYNYTANFQTLFVRVTTISTGCAIVTSFNLQVNPNPVANTTPDLVACDDDFDGFFEFNLSTTANTILGSQNGNNYTVTYFTTNTDAQNNQNPLSIMHAAFNGEVIYARVEDNATGCFDVTNFSTRVNPLPVIPIDDVVPLCINNLPLVIDAYTGNDSDTYQWSTGATTPQIILTNPSQIGNYWVSVTTPNFIGDDCEYTHSFTVIESQEADINFTTTVNFADPNSITVNVSGIGDYIYILDDGEPQTSNIFENVTYGPHLVTIRDLNGCTDATRTVVVIDVPKYFTPNNDSFNDTWHIVGIEEIPGTIVYIYNRHGKLIKTLPHTSVGWDGTFNGNNMPADDYWFSADVLHEGEAFTVKGHFALKR</sequence>
<evidence type="ECO:0000256" key="2">
    <source>
        <dbReference type="SAM" id="SignalP"/>
    </source>
</evidence>
<feature type="chain" id="PRO_5023030661" evidence="2">
    <location>
        <begin position="21"/>
        <end position="1633"/>
    </location>
</feature>
<keyword evidence="4" id="KW-1185">Reference proteome</keyword>
<accession>A0A5C7AHY9</accession>
<evidence type="ECO:0000256" key="1">
    <source>
        <dbReference type="SAM" id="MobiDB-lite"/>
    </source>
</evidence>
<dbReference type="OrthoDB" id="9765926at2"/>
<keyword evidence="2" id="KW-0732">Signal</keyword>
<dbReference type="Pfam" id="PF13585">
    <property type="entry name" value="CHU_C"/>
    <property type="match status" value="1"/>
</dbReference>
<evidence type="ECO:0000313" key="4">
    <source>
        <dbReference type="Proteomes" id="UP000321790"/>
    </source>
</evidence>
<dbReference type="RefSeq" id="WP_147136754.1">
    <property type="nucleotide sequence ID" value="NZ_VOSC01000030.1"/>
</dbReference>
<dbReference type="NCBIfam" id="NF038133">
    <property type="entry name" value="choice_anch_L"/>
    <property type="match status" value="1"/>
</dbReference>
<dbReference type="PROSITE" id="PS51257">
    <property type="entry name" value="PROKAR_LIPOPROTEIN"/>
    <property type="match status" value="1"/>
</dbReference>
<dbReference type="NCBIfam" id="TIGR04131">
    <property type="entry name" value="Bac_Flav_CTERM"/>
    <property type="match status" value="1"/>
</dbReference>
<dbReference type="Proteomes" id="UP000321790">
    <property type="component" value="Unassembled WGS sequence"/>
</dbReference>
<evidence type="ECO:0000313" key="3">
    <source>
        <dbReference type="EMBL" id="TXE07083.1"/>
    </source>
</evidence>
<comment type="caution">
    <text evidence="3">The sequence shown here is derived from an EMBL/GenBank/DDBJ whole genome shotgun (WGS) entry which is preliminary data.</text>
</comment>
<feature type="region of interest" description="Disordered" evidence="1">
    <location>
        <begin position="86"/>
        <end position="105"/>
    </location>
</feature>
<dbReference type="InterPro" id="IPR049804">
    <property type="entry name" value="Choice_anch_L"/>
</dbReference>
<reference evidence="4" key="1">
    <citation type="submission" date="2019-08" db="EMBL/GenBank/DDBJ databases">
        <title>Seonamhaeicola sediminis sp. nov., isolated from marine sediment.</title>
        <authorList>
            <person name="Cao W.R."/>
        </authorList>
    </citation>
    <scope>NUCLEOTIDE SEQUENCE [LARGE SCALE GENOMIC DNA]</scope>
    <source>
        <strain evidence="4">Gy8</strain>
    </source>
</reference>
<name>A0A5C7AHY9_9FLAO</name>
<protein>
    <submittedName>
        <fullName evidence="3">T9SS type B sorting domain-containing protein</fullName>
    </submittedName>
</protein>
<dbReference type="InterPro" id="IPR026341">
    <property type="entry name" value="T9SS_type_B"/>
</dbReference>
<feature type="signal peptide" evidence="2">
    <location>
        <begin position="1"/>
        <end position="20"/>
    </location>
</feature>
<dbReference type="EMBL" id="VOSC01000030">
    <property type="protein sequence ID" value="TXE07083.1"/>
    <property type="molecule type" value="Genomic_DNA"/>
</dbReference>
<organism evidence="3 4">
    <name type="scientific">Seonamhaeicola algicola</name>
    <dbReference type="NCBI Taxonomy" id="1719036"/>
    <lineage>
        <taxon>Bacteria</taxon>
        <taxon>Pseudomonadati</taxon>
        <taxon>Bacteroidota</taxon>
        <taxon>Flavobacteriia</taxon>
        <taxon>Flavobacteriales</taxon>
        <taxon>Flavobacteriaceae</taxon>
    </lineage>
</organism>